<dbReference type="SUPFAM" id="SSF55347">
    <property type="entry name" value="Glyceraldehyde-3-phosphate dehydrogenase-like, C-terminal domain"/>
    <property type="match status" value="1"/>
</dbReference>
<protein>
    <submittedName>
        <fullName evidence="6">Gfo/Idh/MocA family oxidoreductase</fullName>
    </submittedName>
</protein>
<dbReference type="GO" id="GO:0000166">
    <property type="term" value="F:nucleotide binding"/>
    <property type="evidence" value="ECO:0007669"/>
    <property type="project" value="InterPro"/>
</dbReference>
<keyword evidence="3" id="KW-0520">NAD</keyword>
<sequence length="326" mass="34880">MLRIGLLGASGIAPAAIIHPAERRTDVTVMAVASRRPSAAADYASVHNIERFYDDYRALLADPDIDLVYNALPPSEHAEWSIAALEAGKDVLCEKPFAMNAAQSERMLQSAQATGQRLIEAFHDRYHPLNVEIDALIASNRLGDIVSLRADFSVSNPFEPRGIRHVPTLGGGALMDLGCYPVHWVRSLMNAEPLVVSALASINPLGADVSIEAELRFPSGTTALVTASMAAGPQETSTLDIVGTEGTAHVDNLVFPSTGHSISETIDGITRFSTVRGLTTYDHQLEAIVVALTNHTPLPTEGTDSMNNMIVIDAIYAAAGIDRSFI</sequence>
<dbReference type="GO" id="GO:0016491">
    <property type="term" value="F:oxidoreductase activity"/>
    <property type="evidence" value="ECO:0007669"/>
    <property type="project" value="UniProtKB-KW"/>
</dbReference>
<name>A0A4R9AW34_9MICO</name>
<evidence type="ECO:0000259" key="5">
    <source>
        <dbReference type="Pfam" id="PF22725"/>
    </source>
</evidence>
<feature type="domain" description="Gfo/Idh/MocA-like oxidoreductase N-terminal" evidence="4">
    <location>
        <begin position="2"/>
        <end position="120"/>
    </location>
</feature>
<evidence type="ECO:0000256" key="3">
    <source>
        <dbReference type="ARBA" id="ARBA00023027"/>
    </source>
</evidence>
<dbReference type="Pfam" id="PF01408">
    <property type="entry name" value="GFO_IDH_MocA"/>
    <property type="match status" value="1"/>
</dbReference>
<dbReference type="InterPro" id="IPR036291">
    <property type="entry name" value="NAD(P)-bd_dom_sf"/>
</dbReference>
<dbReference type="Gene3D" id="3.40.50.720">
    <property type="entry name" value="NAD(P)-binding Rossmann-like Domain"/>
    <property type="match status" value="1"/>
</dbReference>
<comment type="caution">
    <text evidence="6">The sequence shown here is derived from an EMBL/GenBank/DDBJ whole genome shotgun (WGS) entry which is preliminary data.</text>
</comment>
<evidence type="ECO:0000313" key="7">
    <source>
        <dbReference type="Proteomes" id="UP000297983"/>
    </source>
</evidence>
<dbReference type="Pfam" id="PF22725">
    <property type="entry name" value="GFO_IDH_MocA_C3"/>
    <property type="match status" value="1"/>
</dbReference>
<dbReference type="Proteomes" id="UP000297983">
    <property type="component" value="Unassembled WGS sequence"/>
</dbReference>
<evidence type="ECO:0000256" key="1">
    <source>
        <dbReference type="ARBA" id="ARBA00010928"/>
    </source>
</evidence>
<dbReference type="SUPFAM" id="SSF51735">
    <property type="entry name" value="NAD(P)-binding Rossmann-fold domains"/>
    <property type="match status" value="1"/>
</dbReference>
<dbReference type="RefSeq" id="WP_134551654.1">
    <property type="nucleotide sequence ID" value="NZ_SOHL01000015.1"/>
</dbReference>
<reference evidence="6 7" key="1">
    <citation type="submission" date="2019-03" db="EMBL/GenBank/DDBJ databases">
        <title>Genomics of glacier-inhabiting Cryobacterium strains.</title>
        <authorList>
            <person name="Liu Q."/>
            <person name="Xin Y.-H."/>
        </authorList>
    </citation>
    <scope>NUCLEOTIDE SEQUENCE [LARGE SCALE GENOMIC DNA]</scope>
    <source>
        <strain evidence="6 7">Hz16</strain>
    </source>
</reference>
<evidence type="ECO:0000259" key="4">
    <source>
        <dbReference type="Pfam" id="PF01408"/>
    </source>
</evidence>
<dbReference type="InterPro" id="IPR055170">
    <property type="entry name" value="GFO_IDH_MocA-like_dom"/>
</dbReference>
<gene>
    <name evidence="6" type="ORF">E3T50_09795</name>
</gene>
<dbReference type="InterPro" id="IPR000683">
    <property type="entry name" value="Gfo/Idh/MocA-like_OxRdtase_N"/>
</dbReference>
<keyword evidence="7" id="KW-1185">Reference proteome</keyword>
<proteinExistence type="inferred from homology"/>
<dbReference type="PANTHER" id="PTHR22604">
    <property type="entry name" value="OXIDOREDUCTASES"/>
    <property type="match status" value="1"/>
</dbReference>
<dbReference type="EMBL" id="SOHL01000015">
    <property type="protein sequence ID" value="TFD70848.1"/>
    <property type="molecule type" value="Genomic_DNA"/>
</dbReference>
<evidence type="ECO:0000256" key="2">
    <source>
        <dbReference type="ARBA" id="ARBA00023002"/>
    </source>
</evidence>
<keyword evidence="2" id="KW-0560">Oxidoreductase</keyword>
<dbReference type="AlphaFoldDB" id="A0A4R9AW34"/>
<dbReference type="PANTHER" id="PTHR22604:SF105">
    <property type="entry name" value="TRANS-1,2-DIHYDROBENZENE-1,2-DIOL DEHYDROGENASE"/>
    <property type="match status" value="1"/>
</dbReference>
<comment type="similarity">
    <text evidence="1">Belongs to the Gfo/Idh/MocA family.</text>
</comment>
<evidence type="ECO:0000313" key="6">
    <source>
        <dbReference type="EMBL" id="TFD70848.1"/>
    </source>
</evidence>
<organism evidence="6 7">
    <name type="scientific">Cryobacterium gelidum</name>
    <dbReference type="NCBI Taxonomy" id="1259164"/>
    <lineage>
        <taxon>Bacteria</taxon>
        <taxon>Bacillati</taxon>
        <taxon>Actinomycetota</taxon>
        <taxon>Actinomycetes</taxon>
        <taxon>Micrococcales</taxon>
        <taxon>Microbacteriaceae</taxon>
        <taxon>Cryobacterium</taxon>
    </lineage>
</organism>
<dbReference type="InterPro" id="IPR050984">
    <property type="entry name" value="Gfo/Idh/MocA_domain"/>
</dbReference>
<accession>A0A4R9AW34</accession>
<feature type="domain" description="GFO/IDH/MocA-like oxidoreductase" evidence="5">
    <location>
        <begin position="133"/>
        <end position="248"/>
    </location>
</feature>
<dbReference type="Gene3D" id="3.30.360.10">
    <property type="entry name" value="Dihydrodipicolinate Reductase, domain 2"/>
    <property type="match status" value="1"/>
</dbReference>